<name>A0ABT4IR90_9GAMM</name>
<sequence>MSEKTIYRWKAKCSGIDVTEAECLRELDNENARMKKLLAESTLGNAALK</sequence>
<dbReference type="EMBL" id="JAKNQU010000001">
    <property type="protein sequence ID" value="MCZ0925748.1"/>
    <property type="molecule type" value="Genomic_DNA"/>
</dbReference>
<evidence type="ECO:0000313" key="2">
    <source>
        <dbReference type="Proteomes" id="UP001321125"/>
    </source>
</evidence>
<comment type="caution">
    <text evidence="1">The sequence shown here is derived from an EMBL/GenBank/DDBJ whole genome shotgun (WGS) entry which is preliminary data.</text>
</comment>
<accession>A0ABT4IR90</accession>
<evidence type="ECO:0000313" key="1">
    <source>
        <dbReference type="EMBL" id="MCZ0925748.1"/>
    </source>
</evidence>
<gene>
    <name evidence="1" type="ORF">L0635_01465</name>
</gene>
<dbReference type="Proteomes" id="UP001321125">
    <property type="component" value="Unassembled WGS sequence"/>
</dbReference>
<proteinExistence type="predicted"/>
<dbReference type="Pfam" id="PF01527">
    <property type="entry name" value="HTH_Tnp_1"/>
    <property type="match status" value="1"/>
</dbReference>
<organism evidence="1 2">
    <name type="scientific">Vreelandella janggokensis</name>
    <dbReference type="NCBI Taxonomy" id="370767"/>
    <lineage>
        <taxon>Bacteria</taxon>
        <taxon>Pseudomonadati</taxon>
        <taxon>Pseudomonadota</taxon>
        <taxon>Gammaproteobacteria</taxon>
        <taxon>Oceanospirillales</taxon>
        <taxon>Halomonadaceae</taxon>
        <taxon>Vreelandella</taxon>
    </lineage>
</organism>
<protein>
    <recommendedName>
        <fullName evidence="3">Transposase</fullName>
    </recommendedName>
</protein>
<keyword evidence="2" id="KW-1185">Reference proteome</keyword>
<dbReference type="InterPro" id="IPR002514">
    <property type="entry name" value="Transposase_8"/>
</dbReference>
<reference evidence="1 2" key="1">
    <citation type="submission" date="2022-02" db="EMBL/GenBank/DDBJ databases">
        <title>Study of halophilic communities from a Mexican lake.</title>
        <authorList>
            <person name="Hernandez-Soto L.M."/>
            <person name="Martinez-Abarca F."/>
            <person name="Ramirez-Saad H.C."/>
            <person name="Aguirre-Garrido J.F."/>
        </authorList>
    </citation>
    <scope>NUCLEOTIDE SEQUENCE [LARGE SCALE GENOMIC DNA]</scope>
    <source>
        <strain evidence="1 2">Hjan13</strain>
    </source>
</reference>
<evidence type="ECO:0008006" key="3">
    <source>
        <dbReference type="Google" id="ProtNLM"/>
    </source>
</evidence>